<keyword evidence="3 6" id="KW-0812">Transmembrane</keyword>
<comment type="subcellular location">
    <subcellularLocation>
        <location evidence="1">Membrane</location>
        <topology evidence="1">Multi-pass membrane protein</topology>
    </subcellularLocation>
</comment>
<dbReference type="AlphaFoldDB" id="A0A803JC55"/>
<dbReference type="InterPro" id="IPR007237">
    <property type="entry name" value="CD20-like"/>
</dbReference>
<dbReference type="GO" id="GO:0016020">
    <property type="term" value="C:membrane"/>
    <property type="evidence" value="ECO:0007669"/>
    <property type="project" value="UniProtKB-SubCell"/>
</dbReference>
<feature type="transmembrane region" description="Helical" evidence="6">
    <location>
        <begin position="118"/>
        <end position="142"/>
    </location>
</feature>
<dbReference type="PANTHER" id="PTHR23320:SF128">
    <property type="entry name" value="MEMBRANE-SPANNING 4-DOMAINS SUBFAMILY A MEMBER 4A"/>
    <property type="match status" value="1"/>
</dbReference>
<evidence type="ECO:0000313" key="8">
    <source>
        <dbReference type="Proteomes" id="UP000008143"/>
    </source>
</evidence>
<dbReference type="Proteomes" id="UP000008143">
    <property type="component" value="Chromosome 7"/>
</dbReference>
<keyword evidence="4 6" id="KW-1133">Transmembrane helix</keyword>
<evidence type="ECO:0000313" key="10">
    <source>
        <dbReference type="Xenbase" id="XB-GENE-29080063"/>
    </source>
</evidence>
<feature type="transmembrane region" description="Helical" evidence="6">
    <location>
        <begin position="51"/>
        <end position="76"/>
    </location>
</feature>
<evidence type="ECO:0000256" key="5">
    <source>
        <dbReference type="ARBA" id="ARBA00023136"/>
    </source>
</evidence>
<evidence type="ECO:0000313" key="9">
    <source>
        <dbReference type="RefSeq" id="XP_002937078.2"/>
    </source>
</evidence>
<keyword evidence="8" id="KW-1185">Reference proteome</keyword>
<proteinExistence type="inferred from homology"/>
<gene>
    <name evidence="7 9 10" type="primary">LOC100490200</name>
</gene>
<dbReference type="PANTHER" id="PTHR23320">
    <property type="entry name" value="MEMBRANE-SPANNING 4-DOMAINS SUBFAMILY A MS4A -RELATED"/>
    <property type="match status" value="1"/>
</dbReference>
<comment type="similarity">
    <text evidence="2">Belongs to the MS4A family.</text>
</comment>
<evidence type="ECO:0000256" key="3">
    <source>
        <dbReference type="ARBA" id="ARBA00022692"/>
    </source>
</evidence>
<dbReference type="GeneTree" id="ENSGT00940000155376"/>
<feature type="transmembrane region" description="Helical" evidence="6">
    <location>
        <begin position="82"/>
        <end position="106"/>
    </location>
</feature>
<dbReference type="RefSeq" id="XP_002937078.2">
    <property type="nucleotide sequence ID" value="XM_002937032.5"/>
</dbReference>
<evidence type="ECO:0000256" key="4">
    <source>
        <dbReference type="ARBA" id="ARBA00022989"/>
    </source>
</evidence>
<dbReference type="GeneID" id="100490200"/>
<organism evidence="7">
    <name type="scientific">Xenopus tropicalis</name>
    <name type="common">Western clawed frog</name>
    <name type="synonym">Silurana tropicalis</name>
    <dbReference type="NCBI Taxonomy" id="8364"/>
    <lineage>
        <taxon>Eukaryota</taxon>
        <taxon>Metazoa</taxon>
        <taxon>Chordata</taxon>
        <taxon>Craniata</taxon>
        <taxon>Vertebrata</taxon>
        <taxon>Euteleostomi</taxon>
        <taxon>Amphibia</taxon>
        <taxon>Batrachia</taxon>
        <taxon>Anura</taxon>
        <taxon>Pipoidea</taxon>
        <taxon>Pipidae</taxon>
        <taxon>Xenopodinae</taxon>
        <taxon>Xenopus</taxon>
        <taxon>Silurana</taxon>
    </lineage>
</organism>
<dbReference type="OrthoDB" id="10071849at2759"/>
<dbReference type="Pfam" id="PF04103">
    <property type="entry name" value="CD20"/>
    <property type="match status" value="1"/>
</dbReference>
<dbReference type="AGR" id="Xenbase:XB-GENE-29080063"/>
<protein>
    <submittedName>
        <fullName evidence="7 9">Membrane-spanning 4-domains subfamily A member 4A</fullName>
    </submittedName>
</protein>
<dbReference type="Ensembl" id="ENSXETT00000109533">
    <property type="protein sequence ID" value="ENSXETP00000105461"/>
    <property type="gene ID" value="ENSXETG00000049334"/>
</dbReference>
<reference evidence="9" key="3">
    <citation type="submission" date="2025-04" db="UniProtKB">
        <authorList>
            <consortium name="RefSeq"/>
        </authorList>
    </citation>
    <scope>IDENTIFICATION</scope>
    <source>
        <strain evidence="9">Nigerian</strain>
        <tissue evidence="9">Liver and blood</tissue>
    </source>
</reference>
<dbReference type="Xenbase" id="XB-GENE-29080063">
    <property type="gene designation" value="LOC100490200"/>
</dbReference>
<accession>A0A803JC55</accession>
<sequence length="261" mass="28173">MALIQPETSSSAVISQEVPQNDLPDITDQNSREPTDIPRSLKIFFSGEPEALGVTQIFTGIMLCACGISFASVLMAPVEQHMFVSIIPLVCGFMYTISGSLSVAAFNKPTIAKVKASLALNTLSSVIALLAMLIFIAAFLLFGFIVRGSGMYCACYKENSPCEGHTSRSNILFGINIFYLFFTILEFCISLSTSIFACRTMCLRSANEMTVVIYQAQGSLATNTGHASVDAGDTLKPSQDDDEACTIRLSRHDGDNNGKNQ</sequence>
<evidence type="ECO:0000313" key="7">
    <source>
        <dbReference type="Ensembl" id="ENSXETP00000105461"/>
    </source>
</evidence>
<dbReference type="KEGG" id="xtr:100490200"/>
<evidence type="ECO:0000256" key="2">
    <source>
        <dbReference type="ARBA" id="ARBA00009565"/>
    </source>
</evidence>
<reference evidence="7" key="1">
    <citation type="journal article" date="2010" name="Science">
        <title>The genome of the Western clawed frog Xenopus tropicalis.</title>
        <authorList>
            <person name="Hellsten U."/>
            <person name="Harland R.M."/>
            <person name="Gilchrist M.J."/>
            <person name="Hendrix D."/>
            <person name="Jurka J."/>
            <person name="Kapitonov V."/>
            <person name="Ovcharenko I."/>
            <person name="Putnam N.H."/>
            <person name="Shu S."/>
            <person name="Taher L."/>
            <person name="Blitz I.L."/>
            <person name="Blumberg B."/>
            <person name="Dichmann D.S."/>
            <person name="Dubchak I."/>
            <person name="Amaya E."/>
            <person name="Detter J.C."/>
            <person name="Fletcher R."/>
            <person name="Gerhard D.S."/>
            <person name="Goodstein D."/>
            <person name="Graves T."/>
            <person name="Grigoriev I.V."/>
            <person name="Grimwood J."/>
            <person name="Kawashima T."/>
            <person name="Lindquist E."/>
            <person name="Lucas S.M."/>
            <person name="Mead P.E."/>
            <person name="Mitros T."/>
            <person name="Ogino H."/>
            <person name="Ohta Y."/>
            <person name="Poliakov A.V."/>
            <person name="Pollet N."/>
            <person name="Robert J."/>
            <person name="Salamov A."/>
            <person name="Sater A.K."/>
            <person name="Schmutz J."/>
            <person name="Terry A."/>
            <person name="Vize P.D."/>
            <person name="Warren W.C."/>
            <person name="Wells D."/>
            <person name="Wills A."/>
            <person name="Wilson R.K."/>
            <person name="Zimmerman L.B."/>
            <person name="Zorn A.M."/>
            <person name="Grainger R."/>
            <person name="Grammer T."/>
            <person name="Khokha M.K."/>
            <person name="Richardson P.M."/>
            <person name="Rokhsar D.S."/>
        </authorList>
    </citation>
    <scope>NUCLEOTIDE SEQUENCE [LARGE SCALE GENOMIC DNA]</scope>
    <source>
        <strain evidence="7">Nigerian</strain>
    </source>
</reference>
<dbReference type="InterPro" id="IPR030417">
    <property type="entry name" value="MS4A"/>
</dbReference>
<feature type="transmembrane region" description="Helical" evidence="6">
    <location>
        <begin position="177"/>
        <end position="198"/>
    </location>
</feature>
<name>A0A803JC55_XENTR</name>
<reference evidence="7" key="2">
    <citation type="submission" date="2021-03" db="UniProtKB">
        <authorList>
            <consortium name="Ensembl"/>
        </authorList>
    </citation>
    <scope>IDENTIFICATION</scope>
</reference>
<dbReference type="OMA" id="CRTMCLR"/>
<evidence type="ECO:0000256" key="6">
    <source>
        <dbReference type="SAM" id="Phobius"/>
    </source>
</evidence>
<keyword evidence="5 6" id="KW-0472">Membrane</keyword>
<evidence type="ECO:0000256" key="1">
    <source>
        <dbReference type="ARBA" id="ARBA00004141"/>
    </source>
</evidence>